<dbReference type="Proteomes" id="UP000320455">
    <property type="component" value="Unassembled WGS sequence"/>
</dbReference>
<keyword evidence="2" id="KW-1185">Reference proteome</keyword>
<name>A0ABD7S386_XANVA</name>
<feature type="non-terminal residue" evidence="1">
    <location>
        <position position="1"/>
    </location>
</feature>
<dbReference type="RefSeq" id="WP_146470619.1">
    <property type="nucleotide sequence ID" value="NZ_VOCK01000343.1"/>
</dbReference>
<organism evidence="1 2">
    <name type="scientific">Xanthomonas vasicola</name>
    <dbReference type="NCBI Taxonomy" id="56459"/>
    <lineage>
        <taxon>Bacteria</taxon>
        <taxon>Pseudomonadati</taxon>
        <taxon>Pseudomonadota</taxon>
        <taxon>Gammaproteobacteria</taxon>
        <taxon>Lysobacterales</taxon>
        <taxon>Lysobacteraceae</taxon>
        <taxon>Xanthomonas</taxon>
    </lineage>
</organism>
<feature type="non-terminal residue" evidence="1">
    <location>
        <position position="75"/>
    </location>
</feature>
<protein>
    <submittedName>
        <fullName evidence="1">Uncharacterized protein</fullName>
    </submittedName>
</protein>
<comment type="caution">
    <text evidence="1">The sequence shown here is derived from an EMBL/GenBank/DDBJ whole genome shotgun (WGS) entry which is preliminary data.</text>
</comment>
<evidence type="ECO:0000313" key="2">
    <source>
        <dbReference type="Proteomes" id="UP000320455"/>
    </source>
</evidence>
<dbReference type="EMBL" id="VOCK01000343">
    <property type="protein sequence ID" value="TWQ42437.1"/>
    <property type="molecule type" value="Genomic_DNA"/>
</dbReference>
<sequence length="75" mass="8075">DDLVDAIAEAAGKGDDFKAAFRSFLNQPGVPYLQTEVAREGGKTVVKLQQQRYLPLGSTGSTAQQWGMPVCVKYG</sequence>
<proteinExistence type="predicted"/>
<accession>A0ABD7S386</accession>
<dbReference type="AlphaFoldDB" id="A0ABD7S386"/>
<gene>
    <name evidence="1" type="ORF">FQK01_25395</name>
</gene>
<evidence type="ECO:0000313" key="1">
    <source>
        <dbReference type="EMBL" id="TWQ42437.1"/>
    </source>
</evidence>
<reference evidence="2" key="1">
    <citation type="journal article" date="2020" name="Phytopathology">
        <title>Genomic acquisitions in emerging populations of Xanthomonas vasicola pv. vasculorum infecting corn in the U.S. and Argentina.</title>
        <authorList>
            <person name="Perez-Quintero A.L."/>
        </authorList>
    </citation>
    <scope>NUCLEOTIDE SEQUENCE [LARGE SCALE GENOMIC DNA]</scope>
    <source>
        <strain evidence="2">Xvh-L</strain>
    </source>
</reference>